<organism evidence="2 3">
    <name type="scientific">Paxillus involutus ATCC 200175</name>
    <dbReference type="NCBI Taxonomy" id="664439"/>
    <lineage>
        <taxon>Eukaryota</taxon>
        <taxon>Fungi</taxon>
        <taxon>Dikarya</taxon>
        <taxon>Basidiomycota</taxon>
        <taxon>Agaricomycotina</taxon>
        <taxon>Agaricomycetes</taxon>
        <taxon>Agaricomycetidae</taxon>
        <taxon>Boletales</taxon>
        <taxon>Paxilineae</taxon>
        <taxon>Paxillaceae</taxon>
        <taxon>Paxillus</taxon>
    </lineage>
</organism>
<feature type="region of interest" description="Disordered" evidence="1">
    <location>
        <begin position="33"/>
        <end position="67"/>
    </location>
</feature>
<name>A0A0C9T4H7_PAXIN</name>
<dbReference type="EMBL" id="KN820395">
    <property type="protein sequence ID" value="KIJ06298.1"/>
    <property type="molecule type" value="Genomic_DNA"/>
</dbReference>
<accession>A0A0C9T4H7</accession>
<dbReference type="AlphaFoldDB" id="A0A0C9T4H7"/>
<protein>
    <submittedName>
        <fullName evidence="2">Uncharacterized protein</fullName>
    </submittedName>
</protein>
<evidence type="ECO:0000313" key="3">
    <source>
        <dbReference type="Proteomes" id="UP000053647"/>
    </source>
</evidence>
<reference evidence="2 3" key="1">
    <citation type="submission" date="2014-06" db="EMBL/GenBank/DDBJ databases">
        <authorList>
            <consortium name="DOE Joint Genome Institute"/>
            <person name="Kuo A."/>
            <person name="Kohler A."/>
            <person name="Nagy L.G."/>
            <person name="Floudas D."/>
            <person name="Copeland A."/>
            <person name="Barry K.W."/>
            <person name="Cichocki N."/>
            <person name="Veneault-Fourrey C."/>
            <person name="LaButti K."/>
            <person name="Lindquist E.A."/>
            <person name="Lipzen A."/>
            <person name="Lundell T."/>
            <person name="Morin E."/>
            <person name="Murat C."/>
            <person name="Sun H."/>
            <person name="Tunlid A."/>
            <person name="Henrissat B."/>
            <person name="Grigoriev I.V."/>
            <person name="Hibbett D.S."/>
            <person name="Martin F."/>
            <person name="Nordberg H.P."/>
            <person name="Cantor M.N."/>
            <person name="Hua S.X."/>
        </authorList>
    </citation>
    <scope>NUCLEOTIDE SEQUENCE [LARGE SCALE GENOMIC DNA]</scope>
    <source>
        <strain evidence="2 3">ATCC 200175</strain>
    </source>
</reference>
<reference evidence="3" key="2">
    <citation type="submission" date="2015-01" db="EMBL/GenBank/DDBJ databases">
        <title>Evolutionary Origins and Diversification of the Mycorrhizal Mutualists.</title>
        <authorList>
            <consortium name="DOE Joint Genome Institute"/>
            <consortium name="Mycorrhizal Genomics Consortium"/>
            <person name="Kohler A."/>
            <person name="Kuo A."/>
            <person name="Nagy L.G."/>
            <person name="Floudas D."/>
            <person name="Copeland A."/>
            <person name="Barry K.W."/>
            <person name="Cichocki N."/>
            <person name="Veneault-Fourrey C."/>
            <person name="LaButti K."/>
            <person name="Lindquist E.A."/>
            <person name="Lipzen A."/>
            <person name="Lundell T."/>
            <person name="Morin E."/>
            <person name="Murat C."/>
            <person name="Riley R."/>
            <person name="Ohm R."/>
            <person name="Sun H."/>
            <person name="Tunlid A."/>
            <person name="Henrissat B."/>
            <person name="Grigoriev I.V."/>
            <person name="Hibbett D.S."/>
            <person name="Martin F."/>
        </authorList>
    </citation>
    <scope>NUCLEOTIDE SEQUENCE [LARGE SCALE GENOMIC DNA]</scope>
    <source>
        <strain evidence="3">ATCC 200175</strain>
    </source>
</reference>
<dbReference type="Proteomes" id="UP000053647">
    <property type="component" value="Unassembled WGS sequence"/>
</dbReference>
<proteinExistence type="predicted"/>
<gene>
    <name evidence="2" type="ORF">PAXINDRAFT_20503</name>
</gene>
<keyword evidence="3" id="KW-1185">Reference proteome</keyword>
<evidence type="ECO:0000313" key="2">
    <source>
        <dbReference type="EMBL" id="KIJ06298.1"/>
    </source>
</evidence>
<feature type="compositionally biased region" description="Polar residues" evidence="1">
    <location>
        <begin position="48"/>
        <end position="67"/>
    </location>
</feature>
<dbReference type="OrthoDB" id="2681792at2759"/>
<dbReference type="HOGENOM" id="CLU_2073901_0_0_1"/>
<evidence type="ECO:0000256" key="1">
    <source>
        <dbReference type="SAM" id="MobiDB-lite"/>
    </source>
</evidence>
<sequence length="145" mass="15904">MAHHVLQTGSANGSHHIVRSVVSSLVDSLRGSSLGAGSDDTRGVLLPSGSQDLHPSQSGDGPVMTTSDGVLQARSYARPLDENYARAWFDAHKQTSEVERLLRSNTKMNVDIENTVRVVYWKKFRSVYVSSTQLQESSYLQTISP</sequence>